<keyword evidence="3" id="KW-1185">Reference proteome</keyword>
<gene>
    <name evidence="2" type="ORF">C6Y53_11940</name>
</gene>
<evidence type="ECO:0000313" key="2">
    <source>
        <dbReference type="EMBL" id="AVO38331.1"/>
    </source>
</evidence>
<evidence type="ECO:0000259" key="1">
    <source>
        <dbReference type="PROSITE" id="PS51340"/>
    </source>
</evidence>
<dbReference type="GO" id="GO:0003824">
    <property type="term" value="F:catalytic activity"/>
    <property type="evidence" value="ECO:0007669"/>
    <property type="project" value="InterPro"/>
</dbReference>
<dbReference type="InterPro" id="IPR005302">
    <property type="entry name" value="MoCF_Sase_C"/>
</dbReference>
<dbReference type="RefSeq" id="WP_106472645.1">
    <property type="nucleotide sequence ID" value="NZ_CP027665.1"/>
</dbReference>
<proteinExistence type="predicted"/>
<accession>A0A2S0MRF5</accession>
<name>A0A2S0MRF5_9RHOB</name>
<dbReference type="KEGG" id="thas:C6Y53_11940"/>
<dbReference type="PROSITE" id="PS51340">
    <property type="entry name" value="MOSC"/>
    <property type="match status" value="1"/>
</dbReference>
<evidence type="ECO:0000313" key="3">
    <source>
        <dbReference type="Proteomes" id="UP000237655"/>
    </source>
</evidence>
<dbReference type="GO" id="GO:0030170">
    <property type="term" value="F:pyridoxal phosphate binding"/>
    <property type="evidence" value="ECO:0007669"/>
    <property type="project" value="InterPro"/>
</dbReference>
<dbReference type="GO" id="GO:0030151">
    <property type="term" value="F:molybdenum ion binding"/>
    <property type="evidence" value="ECO:0007669"/>
    <property type="project" value="InterPro"/>
</dbReference>
<protein>
    <submittedName>
        <fullName evidence="2">MOSC domain-containing protein</fullName>
    </submittedName>
</protein>
<organism evidence="2 3">
    <name type="scientific">Pukyongiella litopenaei</name>
    <dbReference type="NCBI Taxonomy" id="2605946"/>
    <lineage>
        <taxon>Bacteria</taxon>
        <taxon>Pseudomonadati</taxon>
        <taxon>Pseudomonadota</taxon>
        <taxon>Alphaproteobacteria</taxon>
        <taxon>Rhodobacterales</taxon>
        <taxon>Paracoccaceae</taxon>
        <taxon>Pukyongiella</taxon>
    </lineage>
</organism>
<dbReference type="SUPFAM" id="SSF50800">
    <property type="entry name" value="PK beta-barrel domain-like"/>
    <property type="match status" value="1"/>
</dbReference>
<dbReference type="InterPro" id="IPR011037">
    <property type="entry name" value="Pyrv_Knase-like_insert_dom_sf"/>
</dbReference>
<sequence>MTATVTALWRHPIKALGREEIDSAELTTGQTLPGDRLWAVAHERSAAQPGDWARCLNFIRAASAPELMAVTARSLDDGRIALSHPDRPDIALHPERDATALVDWVRPLIPEGRAQPVAVLPAPQTRGFTDSSTPSVSLGNLASHRVIEDRLGRDLSIHRWRCNLWIDGAAPWEEFDWIGRSLRIGTAEVSAYKRIERCLATAANPATGKRDADTLGALKSLGHQDFTIALQVTKPGRIARGDTVEIL</sequence>
<dbReference type="Pfam" id="PF03473">
    <property type="entry name" value="MOSC"/>
    <property type="match status" value="1"/>
</dbReference>
<feature type="domain" description="MOSC" evidence="1">
    <location>
        <begin position="102"/>
        <end position="247"/>
    </location>
</feature>
<dbReference type="InterPro" id="IPR005303">
    <property type="entry name" value="MOCOS_middle"/>
</dbReference>
<dbReference type="AlphaFoldDB" id="A0A2S0MRF5"/>
<dbReference type="Pfam" id="PF03476">
    <property type="entry name" value="MOSC_N"/>
    <property type="match status" value="1"/>
</dbReference>
<dbReference type="Proteomes" id="UP000237655">
    <property type="component" value="Chromosome"/>
</dbReference>
<reference evidence="3" key="1">
    <citation type="submission" date="2018-03" db="EMBL/GenBank/DDBJ databases">
        <title>Genomic analysis of the strain SH-1 isolated from shrimp intestine.</title>
        <authorList>
            <person name="Kim Y.-S."/>
            <person name="Kim S.-E."/>
            <person name="Kim K.-H."/>
        </authorList>
    </citation>
    <scope>NUCLEOTIDE SEQUENCE [LARGE SCALE GENOMIC DNA]</scope>
    <source>
        <strain evidence="3">SH-1</strain>
    </source>
</reference>
<dbReference type="EMBL" id="CP027665">
    <property type="protein sequence ID" value="AVO38331.1"/>
    <property type="molecule type" value="Genomic_DNA"/>
</dbReference>